<reference evidence="1 2" key="1">
    <citation type="journal article" date="2014" name="PLoS Genet.">
        <title>Phylogenetically driven sequencing of extremely halophilic archaea reveals strategies for static and dynamic osmo-response.</title>
        <authorList>
            <person name="Becker E.A."/>
            <person name="Seitzer P.M."/>
            <person name="Tritt A."/>
            <person name="Larsen D."/>
            <person name="Krusor M."/>
            <person name="Yao A.I."/>
            <person name="Wu D."/>
            <person name="Madern D."/>
            <person name="Eisen J.A."/>
            <person name="Darling A.E."/>
            <person name="Facciotti M.T."/>
        </authorList>
    </citation>
    <scope>NUCLEOTIDE SEQUENCE [LARGE SCALE GENOMIC DNA]</scope>
    <source>
        <strain evidence="1 2">DSM 10284</strain>
    </source>
</reference>
<organism evidence="1 2">
    <name type="scientific">Halorubrum coriense DSM 10284</name>
    <dbReference type="NCBI Taxonomy" id="1227466"/>
    <lineage>
        <taxon>Archaea</taxon>
        <taxon>Methanobacteriati</taxon>
        <taxon>Methanobacteriota</taxon>
        <taxon>Stenosarchaea group</taxon>
        <taxon>Halobacteria</taxon>
        <taxon>Halobacteriales</taxon>
        <taxon>Haloferacaceae</taxon>
        <taxon>Halorubrum</taxon>
    </lineage>
</organism>
<comment type="caution">
    <text evidence="1">The sequence shown here is derived from an EMBL/GenBank/DDBJ whole genome shotgun (WGS) entry which is preliminary data.</text>
</comment>
<dbReference type="PATRIC" id="fig|1227466.3.peg.1107"/>
<proteinExistence type="predicted"/>
<dbReference type="Proteomes" id="UP000011509">
    <property type="component" value="Unassembled WGS sequence"/>
</dbReference>
<evidence type="ECO:0000313" key="2">
    <source>
        <dbReference type="Proteomes" id="UP000011509"/>
    </source>
</evidence>
<name>M0EM22_9EURY</name>
<keyword evidence="2" id="KW-1185">Reference proteome</keyword>
<evidence type="ECO:0000313" key="1">
    <source>
        <dbReference type="EMBL" id="ELZ48836.1"/>
    </source>
</evidence>
<gene>
    <name evidence="1" type="ORF">C464_05480</name>
</gene>
<accession>M0EM22</accession>
<dbReference type="EMBL" id="AOJL01000026">
    <property type="protein sequence ID" value="ELZ48836.1"/>
    <property type="molecule type" value="Genomic_DNA"/>
</dbReference>
<sequence>MIDTEWISEIVFRTVEMKRLVSNTLRAGLKTYRRCLSTDLCANYSRFLKHIYRLIFRYSENTDI</sequence>
<dbReference type="AlphaFoldDB" id="M0EM22"/>
<protein>
    <submittedName>
        <fullName evidence="1">Uncharacterized protein</fullName>
    </submittedName>
</protein>